<evidence type="ECO:0000313" key="2">
    <source>
        <dbReference type="Proteomes" id="UP000222417"/>
    </source>
</evidence>
<dbReference type="OrthoDB" id="19076at10239"/>
<dbReference type="InterPro" id="IPR029052">
    <property type="entry name" value="Metallo-depent_PP-like"/>
</dbReference>
<dbReference type="SUPFAM" id="SSF56300">
    <property type="entry name" value="Metallo-dependent phosphatases"/>
    <property type="match status" value="1"/>
</dbReference>
<keyword evidence="2" id="KW-1185">Reference proteome</keyword>
<dbReference type="Proteomes" id="UP000222417">
    <property type="component" value="Segment"/>
</dbReference>
<dbReference type="EMBL" id="KY363465">
    <property type="protein sequence ID" value="AQT25255.1"/>
    <property type="molecule type" value="Genomic_DNA"/>
</dbReference>
<evidence type="ECO:0000313" key="1">
    <source>
        <dbReference type="EMBL" id="AQT25255.1"/>
    </source>
</evidence>
<dbReference type="Gene3D" id="3.60.21.10">
    <property type="match status" value="1"/>
</dbReference>
<sequence length="182" mass="21102">MAVFAWSDTHLGHRNILKYRPMFSTVTEHDEYILTTLSETIRKRDKIYLLGDNAFNLESFERLMSAIPDSTNVVYMGGNHDFERGKSYFREVANHPKVSDFGSGLMKLRSYKMWASHAPIHPDELWHKVNIHGHVHDQTIQDPRYINVSVDNVGRPVNLDIVRKHVNKQDGTLFSYHPLISL</sequence>
<gene>
    <name evidence="1" type="ORF">PR1_42</name>
</gene>
<proteinExistence type="predicted"/>
<accession>A0A1S6KV10</accession>
<organism evidence="1 2">
    <name type="scientific">Providencia phage vB_PreS_PR1</name>
    <dbReference type="NCBI Taxonomy" id="1931407"/>
    <lineage>
        <taxon>Viruses</taxon>
        <taxon>Duplodnaviria</taxon>
        <taxon>Heunggongvirae</taxon>
        <taxon>Uroviricota</taxon>
        <taxon>Caudoviricetes</taxon>
        <taxon>Demerecviridae</taxon>
        <taxon>Priunavirus</taxon>
        <taxon>Priunavirus PR1</taxon>
    </lineage>
</organism>
<reference evidence="1 2" key="1">
    <citation type="submission" date="2016-12" db="EMBL/GenBank/DDBJ databases">
        <title>Providencia rettgeri phage vB-PreS_PR1 - a deep-branching member of the T5-like siphoviruses.</title>
        <authorList>
            <person name="Oliveira H."/>
            <person name="Pinto G."/>
            <person name="Hendrix H."/>
            <person name="Noben J.-P."/>
            <person name="Gawor J."/>
            <person name="Lobocka M."/>
            <person name="Lavigne R."/>
            <person name="Azeredo J."/>
        </authorList>
    </citation>
    <scope>NUCLEOTIDE SEQUENCE [LARGE SCALE GENOMIC DNA]</scope>
</reference>
<name>A0A1S6KV10_9CAUD</name>
<protein>
    <submittedName>
        <fullName evidence="1">Phosphatase</fullName>
    </submittedName>
</protein>